<dbReference type="HOGENOM" id="CLU_089470_4_4_1"/>
<organism evidence="6 7">
    <name type="scientific">Nematostella vectensis</name>
    <name type="common">Starlet sea anemone</name>
    <dbReference type="NCBI Taxonomy" id="45351"/>
    <lineage>
        <taxon>Eukaryota</taxon>
        <taxon>Metazoa</taxon>
        <taxon>Cnidaria</taxon>
        <taxon>Anthozoa</taxon>
        <taxon>Hexacorallia</taxon>
        <taxon>Actiniaria</taxon>
        <taxon>Edwardsiidae</taxon>
        <taxon>Nematostella</taxon>
    </lineage>
</organism>
<reference evidence="6 7" key="1">
    <citation type="journal article" date="2007" name="Science">
        <title>Sea anemone genome reveals ancestral eumetazoan gene repertoire and genomic organization.</title>
        <authorList>
            <person name="Putnam N.H."/>
            <person name="Srivastava M."/>
            <person name="Hellsten U."/>
            <person name="Dirks B."/>
            <person name="Chapman J."/>
            <person name="Salamov A."/>
            <person name="Terry A."/>
            <person name="Shapiro H."/>
            <person name="Lindquist E."/>
            <person name="Kapitonov V.V."/>
            <person name="Jurka J."/>
            <person name="Genikhovich G."/>
            <person name="Grigoriev I.V."/>
            <person name="Lucas S.M."/>
            <person name="Steele R.E."/>
            <person name="Finnerty J.R."/>
            <person name="Technau U."/>
            <person name="Martindale M.Q."/>
            <person name="Rokhsar D.S."/>
        </authorList>
    </citation>
    <scope>NUCLEOTIDE SEQUENCE [LARGE SCALE GENOMIC DNA]</scope>
    <source>
        <strain evidence="7">CH2 X CH6</strain>
    </source>
</reference>
<sequence>YYHVVKLQEEDIEERFVKGWGKGGQKVNKTNNCVELRHVPTGICHQTRSLTRNRSIARELLLNQLDQLYNGKDSKAAIQIAKIKKRK</sequence>
<evidence type="ECO:0000259" key="5">
    <source>
        <dbReference type="Pfam" id="PF00472"/>
    </source>
</evidence>
<evidence type="ECO:0000256" key="3">
    <source>
        <dbReference type="ARBA" id="ARBA00022946"/>
    </source>
</evidence>
<evidence type="ECO:0000256" key="2">
    <source>
        <dbReference type="ARBA" id="ARBA00010835"/>
    </source>
</evidence>
<dbReference type="Pfam" id="PF00472">
    <property type="entry name" value="RF-1"/>
    <property type="match status" value="1"/>
</dbReference>
<accession>A7T533</accession>
<dbReference type="STRING" id="45351.A7T533"/>
<dbReference type="Proteomes" id="UP000001593">
    <property type="component" value="Unassembled WGS sequence"/>
</dbReference>
<dbReference type="InterPro" id="IPR045853">
    <property type="entry name" value="Pep_chain_release_fac_I_sf"/>
</dbReference>
<dbReference type="AlphaFoldDB" id="A7T533"/>
<dbReference type="InterPro" id="IPR000352">
    <property type="entry name" value="Pep_chain_release_fac_I"/>
</dbReference>
<comment type="similarity">
    <text evidence="2">Belongs to the prokaryotic/mitochondrial release factor family.</text>
</comment>
<dbReference type="Gene3D" id="3.30.160.20">
    <property type="match status" value="1"/>
</dbReference>
<feature type="non-terminal residue" evidence="6">
    <location>
        <position position="87"/>
    </location>
</feature>
<dbReference type="GO" id="GO:0003747">
    <property type="term" value="F:translation release factor activity"/>
    <property type="evidence" value="ECO:0007669"/>
    <property type="project" value="InterPro"/>
</dbReference>
<feature type="domain" description="Prokaryotic-type class I peptide chain release factors" evidence="5">
    <location>
        <begin position="5"/>
        <end position="85"/>
    </location>
</feature>
<dbReference type="FunCoup" id="A7T533">
    <property type="interactions" value="109"/>
</dbReference>
<evidence type="ECO:0000313" key="7">
    <source>
        <dbReference type="Proteomes" id="UP000001593"/>
    </source>
</evidence>
<dbReference type="PANTHER" id="PTHR46203">
    <property type="entry name" value="PROBABLE PEPTIDE CHAIN RELEASE FACTOR C12ORF65"/>
    <property type="match status" value="1"/>
</dbReference>
<dbReference type="InParanoid" id="A7T533"/>
<dbReference type="InterPro" id="IPR052405">
    <property type="entry name" value="Mito_Transl_Release_Factor"/>
</dbReference>
<name>A7T533_NEMVE</name>
<keyword evidence="7" id="KW-1185">Reference proteome</keyword>
<dbReference type="PANTHER" id="PTHR46203:SF1">
    <property type="entry name" value="MITOCHONDRIAL TRANSLATION RELEASE FACTOR IN RESCUE"/>
    <property type="match status" value="1"/>
</dbReference>
<evidence type="ECO:0000256" key="4">
    <source>
        <dbReference type="ARBA" id="ARBA00023128"/>
    </source>
</evidence>
<dbReference type="SUPFAM" id="SSF75620">
    <property type="entry name" value="Release factor"/>
    <property type="match status" value="1"/>
</dbReference>
<dbReference type="GO" id="GO:0005739">
    <property type="term" value="C:mitochondrion"/>
    <property type="evidence" value="ECO:0000318"/>
    <property type="project" value="GO_Central"/>
</dbReference>
<dbReference type="PhylomeDB" id="A7T533"/>
<gene>
    <name evidence="6" type="ORF">NEMVEDRAFT_v1g7994</name>
</gene>
<protein>
    <recommendedName>
        <fullName evidence="5">Prokaryotic-type class I peptide chain release factors domain-containing protein</fullName>
    </recommendedName>
</protein>
<proteinExistence type="inferred from homology"/>
<dbReference type="EMBL" id="DS471045">
    <property type="protein sequence ID" value="EDO28928.1"/>
    <property type="molecule type" value="Genomic_DNA"/>
</dbReference>
<feature type="non-terminal residue" evidence="6">
    <location>
        <position position="1"/>
    </location>
</feature>
<keyword evidence="3" id="KW-0809">Transit peptide</keyword>
<evidence type="ECO:0000256" key="1">
    <source>
        <dbReference type="ARBA" id="ARBA00004173"/>
    </source>
</evidence>
<keyword evidence="4" id="KW-0496">Mitochondrion</keyword>
<evidence type="ECO:0000313" key="6">
    <source>
        <dbReference type="EMBL" id="EDO28928.1"/>
    </source>
</evidence>
<comment type="subcellular location">
    <subcellularLocation>
        <location evidence="1">Mitochondrion</location>
    </subcellularLocation>
</comment>